<keyword evidence="3" id="KW-0732">Signal</keyword>
<evidence type="ECO:0000256" key="2">
    <source>
        <dbReference type="SAM" id="MobiDB-lite"/>
    </source>
</evidence>
<evidence type="ECO:0000313" key="4">
    <source>
        <dbReference type="EMBL" id="QFU76365.1"/>
    </source>
</evidence>
<dbReference type="SUPFAM" id="SSF56954">
    <property type="entry name" value="Outer membrane efflux proteins (OEP)"/>
    <property type="match status" value="1"/>
</dbReference>
<dbReference type="InterPro" id="IPR003423">
    <property type="entry name" value="OMP_efflux"/>
</dbReference>
<evidence type="ECO:0000256" key="3">
    <source>
        <dbReference type="SAM" id="SignalP"/>
    </source>
</evidence>
<protein>
    <submittedName>
        <fullName evidence="4">TolC family protein</fullName>
    </submittedName>
</protein>
<comment type="similarity">
    <text evidence="1">Belongs to the outer membrane factor (OMF) (TC 1.B.17) family.</text>
</comment>
<accession>A0A5P9NLH6</accession>
<feature type="signal peptide" evidence="3">
    <location>
        <begin position="1"/>
        <end position="38"/>
    </location>
</feature>
<evidence type="ECO:0000313" key="5">
    <source>
        <dbReference type="Proteomes" id="UP000326287"/>
    </source>
</evidence>
<dbReference type="Pfam" id="PF02321">
    <property type="entry name" value="OEP"/>
    <property type="match status" value="2"/>
</dbReference>
<dbReference type="PANTHER" id="PTHR30203:SF24">
    <property type="entry name" value="BLR4935 PROTEIN"/>
    <property type="match status" value="1"/>
</dbReference>
<feature type="region of interest" description="Disordered" evidence="2">
    <location>
        <begin position="428"/>
        <end position="447"/>
    </location>
</feature>
<name>A0A5P9NLH6_9GAMM</name>
<gene>
    <name evidence="4" type="ORF">EY643_12225</name>
</gene>
<keyword evidence="5" id="KW-1185">Reference proteome</keyword>
<organism evidence="4 5">
    <name type="scientific">Halioglobus maricola</name>
    <dbReference type="NCBI Taxonomy" id="2601894"/>
    <lineage>
        <taxon>Bacteria</taxon>
        <taxon>Pseudomonadati</taxon>
        <taxon>Pseudomonadota</taxon>
        <taxon>Gammaproteobacteria</taxon>
        <taxon>Cellvibrionales</taxon>
        <taxon>Halieaceae</taxon>
        <taxon>Halioglobus</taxon>
    </lineage>
</organism>
<dbReference type="Proteomes" id="UP000326287">
    <property type="component" value="Chromosome"/>
</dbReference>
<dbReference type="RefSeq" id="WP_153239508.1">
    <property type="nucleotide sequence ID" value="NZ_CP036422.1"/>
</dbReference>
<evidence type="ECO:0000256" key="1">
    <source>
        <dbReference type="ARBA" id="ARBA00007613"/>
    </source>
</evidence>
<dbReference type="InterPro" id="IPR010131">
    <property type="entry name" value="MdtP/NodT-like"/>
</dbReference>
<dbReference type="EMBL" id="CP036422">
    <property type="protein sequence ID" value="QFU76365.1"/>
    <property type="molecule type" value="Genomic_DNA"/>
</dbReference>
<sequence length="447" mass="48490">MYQTICGAQTRYIDGYRSSILTFLCCLFAALLALPANAAERSDTAMTLGSAIKLALSENPDLQVYRLRETGLQGLVQNASLAPPIDLSAEAENIGGTDDYSGFDSAEFTLALSSVIELGDKREARVAAVEAQRQVIAGERQTRALDLMGEVTRRYVEVVATQARLDLAVNARSLAQEVVQSVEHRARAGAAPEAEPLRARANLAQAELVVSEGQNRLRAARLSLSVLWGDMEPGFVRVAGNLDNLGNVGDFDALYQRAIQNPAIEFFASEERLREAEFQLATSQSNTDIGWSVGIRQYQETNDTAFVAGLSIPLVGAKRNTGALQSARAARDEVSMRRESALLNLRASLFDAYQQRRLGIETANSLRSDVIPLLQRALQQTQAAYENGRYSYQEWAAAQQELLSAEYALIAAASAALQSGATIEQLTSEPLLPSLEPGSSNIEQESD</sequence>
<dbReference type="PANTHER" id="PTHR30203">
    <property type="entry name" value="OUTER MEMBRANE CATION EFFLUX PROTEIN"/>
    <property type="match status" value="1"/>
</dbReference>
<reference evidence="4 5" key="1">
    <citation type="submission" date="2019-02" db="EMBL/GenBank/DDBJ databases">
        <authorList>
            <person name="Li S.-H."/>
        </authorList>
    </citation>
    <scope>NUCLEOTIDE SEQUENCE [LARGE SCALE GENOMIC DNA]</scope>
    <source>
        <strain evidence="4 5">IMCC14385</strain>
    </source>
</reference>
<dbReference type="AlphaFoldDB" id="A0A5P9NLH6"/>
<proteinExistence type="inferred from homology"/>
<dbReference type="KEGG" id="halc:EY643_12225"/>
<feature type="chain" id="PRO_5024987701" evidence="3">
    <location>
        <begin position="39"/>
        <end position="447"/>
    </location>
</feature>
<dbReference type="GO" id="GO:0015562">
    <property type="term" value="F:efflux transmembrane transporter activity"/>
    <property type="evidence" value="ECO:0007669"/>
    <property type="project" value="InterPro"/>
</dbReference>
<dbReference type="Gene3D" id="1.20.1600.10">
    <property type="entry name" value="Outer membrane efflux proteins (OEP)"/>
    <property type="match status" value="1"/>
</dbReference>
<dbReference type="OrthoDB" id="9791261at2"/>
<feature type="compositionally biased region" description="Low complexity" evidence="2">
    <location>
        <begin position="428"/>
        <end position="440"/>
    </location>
</feature>